<gene>
    <name evidence="2" type="primary">folA</name>
    <name evidence="2" type="ORF">EUAN_07270</name>
</gene>
<proteinExistence type="predicted"/>
<organism evidence="2 3">
    <name type="scientific">Andreesenia angusta</name>
    <dbReference type="NCBI Taxonomy" id="39480"/>
    <lineage>
        <taxon>Bacteria</taxon>
        <taxon>Bacillati</taxon>
        <taxon>Bacillota</taxon>
        <taxon>Tissierellia</taxon>
        <taxon>Tissierellales</taxon>
        <taxon>Gottschalkiaceae</taxon>
        <taxon>Andreesenia</taxon>
    </lineage>
</organism>
<dbReference type="PANTHER" id="PTHR38011:SF11">
    <property type="entry name" value="2,5-DIAMINO-6-RIBOSYLAMINO-4(3H)-PYRIMIDINONE 5'-PHOSPHATE REDUCTASE"/>
    <property type="match status" value="1"/>
</dbReference>
<feature type="domain" description="Bacterial bifunctional deaminase-reductase C-terminal" evidence="1">
    <location>
        <begin position="5"/>
        <end position="167"/>
    </location>
</feature>
<dbReference type="Pfam" id="PF01872">
    <property type="entry name" value="RibD_C"/>
    <property type="match status" value="1"/>
</dbReference>
<dbReference type="EMBL" id="MKIE01000002">
    <property type="protein sequence ID" value="OHW62943.1"/>
    <property type="molecule type" value="Genomic_DNA"/>
</dbReference>
<dbReference type="GO" id="GO:0009231">
    <property type="term" value="P:riboflavin biosynthetic process"/>
    <property type="evidence" value="ECO:0007669"/>
    <property type="project" value="InterPro"/>
</dbReference>
<dbReference type="InterPro" id="IPR024072">
    <property type="entry name" value="DHFR-like_dom_sf"/>
</dbReference>
<comment type="caution">
    <text evidence="2">The sequence shown here is derived from an EMBL/GenBank/DDBJ whole genome shotgun (WGS) entry which is preliminary data.</text>
</comment>
<evidence type="ECO:0000259" key="1">
    <source>
        <dbReference type="Pfam" id="PF01872"/>
    </source>
</evidence>
<dbReference type="PANTHER" id="PTHR38011">
    <property type="entry name" value="DIHYDROFOLATE REDUCTASE FAMILY PROTEIN (AFU_ORTHOLOGUE AFUA_8G06820)"/>
    <property type="match status" value="1"/>
</dbReference>
<keyword evidence="2" id="KW-0560">Oxidoreductase</keyword>
<dbReference type="RefSeq" id="WP_071061782.1">
    <property type="nucleotide sequence ID" value="NZ_MKIE01000002.1"/>
</dbReference>
<dbReference type="InterPro" id="IPR002734">
    <property type="entry name" value="RibDG_C"/>
</dbReference>
<sequence length="178" mass="19904">MSRDIVLYIASSLDGYIARVNGAVDWLNESEGSPGVESSYDAFYSTVDTVIMGRNTYNQITRELSPGYWVYEGKKCYVATRENLKPDGLVEFISDDIVEFAKELKGQDGSDIWLVGGSKLVDQFVKQNLIDKYIVTIIPTILGEGIPLFVKGNPEIKLKLTNVVEFDGMVELTYVKKI</sequence>
<reference evidence="2 3" key="1">
    <citation type="submission" date="2016-09" db="EMBL/GenBank/DDBJ databases">
        <title>Genome sequence of Eubacterium angustum.</title>
        <authorList>
            <person name="Poehlein A."/>
            <person name="Daniel R."/>
        </authorList>
    </citation>
    <scope>NUCLEOTIDE SEQUENCE [LARGE SCALE GENOMIC DNA]</scope>
    <source>
        <strain evidence="2 3">DSM 1989</strain>
    </source>
</reference>
<dbReference type="Proteomes" id="UP000180254">
    <property type="component" value="Unassembled WGS sequence"/>
</dbReference>
<dbReference type="OrthoDB" id="195113at2"/>
<evidence type="ECO:0000313" key="2">
    <source>
        <dbReference type="EMBL" id="OHW62943.1"/>
    </source>
</evidence>
<keyword evidence="3" id="KW-1185">Reference proteome</keyword>
<dbReference type="AlphaFoldDB" id="A0A1S1V8L0"/>
<dbReference type="GO" id="GO:0008703">
    <property type="term" value="F:5-amino-6-(5-phosphoribosylamino)uracil reductase activity"/>
    <property type="evidence" value="ECO:0007669"/>
    <property type="project" value="InterPro"/>
</dbReference>
<dbReference type="GO" id="GO:0004146">
    <property type="term" value="F:dihydrofolate reductase activity"/>
    <property type="evidence" value="ECO:0007669"/>
    <property type="project" value="UniProtKB-EC"/>
</dbReference>
<dbReference type="InterPro" id="IPR050765">
    <property type="entry name" value="Riboflavin_Biosynth_HTPR"/>
</dbReference>
<protein>
    <submittedName>
        <fullName evidence="2">Dihydrofolate reductase</fullName>
        <ecNumber evidence="2">1.5.1.3</ecNumber>
    </submittedName>
</protein>
<evidence type="ECO:0000313" key="3">
    <source>
        <dbReference type="Proteomes" id="UP000180254"/>
    </source>
</evidence>
<dbReference type="Gene3D" id="3.40.430.10">
    <property type="entry name" value="Dihydrofolate Reductase, subunit A"/>
    <property type="match status" value="1"/>
</dbReference>
<accession>A0A1S1V8L0</accession>
<dbReference type="STRING" id="39480.EUAN_07270"/>
<name>A0A1S1V8L0_9FIRM</name>
<dbReference type="SUPFAM" id="SSF53597">
    <property type="entry name" value="Dihydrofolate reductase-like"/>
    <property type="match status" value="1"/>
</dbReference>
<dbReference type="EC" id="1.5.1.3" evidence="2"/>